<dbReference type="EMBL" id="JABFAE010000003">
    <property type="protein sequence ID" value="MBA0824664.1"/>
    <property type="molecule type" value="Genomic_DNA"/>
</dbReference>
<accession>A0A7J9ISU1</accession>
<reference evidence="1 2" key="1">
    <citation type="journal article" date="2019" name="Genome Biol. Evol.">
        <title>Insights into the evolution of the New World diploid cottons (Gossypium, subgenus Houzingenia) based on genome sequencing.</title>
        <authorList>
            <person name="Grover C.E."/>
            <person name="Arick M.A. 2nd"/>
            <person name="Thrash A."/>
            <person name="Conover J.L."/>
            <person name="Sanders W.S."/>
            <person name="Peterson D.G."/>
            <person name="Frelichowski J.E."/>
            <person name="Scheffler J.A."/>
            <person name="Scheffler B.E."/>
            <person name="Wendel J.F."/>
        </authorList>
    </citation>
    <scope>NUCLEOTIDE SEQUENCE [LARGE SCALE GENOMIC DNA]</scope>
    <source>
        <strain evidence="1">6</strain>
        <tissue evidence="1">Leaf</tissue>
    </source>
</reference>
<name>A0A7J9ISU1_9ROSI</name>
<dbReference type="AlphaFoldDB" id="A0A7J9ISU1"/>
<evidence type="ECO:0000313" key="1">
    <source>
        <dbReference type="EMBL" id="MBA0824664.1"/>
    </source>
</evidence>
<protein>
    <submittedName>
        <fullName evidence="1">Uncharacterized protein</fullName>
    </submittedName>
</protein>
<proteinExistence type="predicted"/>
<sequence>MMKNMIPSIWIKFSIRIQDYVSPQPQIKLQQNFFKQNWLLVQCWLKPRPRRNTKNSWLKCSTQWILDQEIINP</sequence>
<dbReference type="Proteomes" id="UP000593575">
    <property type="component" value="Unassembled WGS sequence"/>
</dbReference>
<comment type="caution">
    <text evidence="1">The sequence shown here is derived from an EMBL/GenBank/DDBJ whole genome shotgun (WGS) entry which is preliminary data.</text>
</comment>
<gene>
    <name evidence="1" type="ORF">Goarm_021317</name>
</gene>
<evidence type="ECO:0000313" key="2">
    <source>
        <dbReference type="Proteomes" id="UP000593575"/>
    </source>
</evidence>
<organism evidence="1 2">
    <name type="scientific">Gossypium armourianum</name>
    <dbReference type="NCBI Taxonomy" id="34283"/>
    <lineage>
        <taxon>Eukaryota</taxon>
        <taxon>Viridiplantae</taxon>
        <taxon>Streptophyta</taxon>
        <taxon>Embryophyta</taxon>
        <taxon>Tracheophyta</taxon>
        <taxon>Spermatophyta</taxon>
        <taxon>Magnoliopsida</taxon>
        <taxon>eudicotyledons</taxon>
        <taxon>Gunneridae</taxon>
        <taxon>Pentapetalae</taxon>
        <taxon>rosids</taxon>
        <taxon>malvids</taxon>
        <taxon>Malvales</taxon>
        <taxon>Malvaceae</taxon>
        <taxon>Malvoideae</taxon>
        <taxon>Gossypium</taxon>
    </lineage>
</organism>
<keyword evidence="2" id="KW-1185">Reference proteome</keyword>